<dbReference type="PROSITE" id="PS51143">
    <property type="entry name" value="MT_A70"/>
    <property type="match status" value="1"/>
</dbReference>
<comment type="caution">
    <text evidence="2">The sequence shown here is derived from an EMBL/GenBank/DDBJ whole genome shotgun (WGS) entry which is preliminary data.</text>
</comment>
<dbReference type="Gene3D" id="1.10.10.2830">
    <property type="match status" value="1"/>
</dbReference>
<reference evidence="2 3" key="1">
    <citation type="submission" date="2019-06" db="EMBL/GenBank/DDBJ databases">
        <title>Sorghum-associated microbial communities from plants grown in Nebraska, USA.</title>
        <authorList>
            <person name="Schachtman D."/>
        </authorList>
    </citation>
    <scope>NUCLEOTIDE SEQUENCE [LARGE SCALE GENOMIC DNA]</scope>
    <source>
        <strain evidence="2 3">1225</strain>
    </source>
</reference>
<gene>
    <name evidence="2" type="ORF">FHW37_104523</name>
</gene>
<organism evidence="2 3">
    <name type="scientific">Neorhizobium alkalisoli</name>
    <dbReference type="NCBI Taxonomy" id="528178"/>
    <lineage>
        <taxon>Bacteria</taxon>
        <taxon>Pseudomonadati</taxon>
        <taxon>Pseudomonadota</taxon>
        <taxon>Alphaproteobacteria</taxon>
        <taxon>Hyphomicrobiales</taxon>
        <taxon>Rhizobiaceae</taxon>
        <taxon>Rhizobium/Agrobacterium group</taxon>
        <taxon>Neorhizobium</taxon>
    </lineage>
</organism>
<keyword evidence="3" id="KW-1185">Reference proteome</keyword>
<evidence type="ECO:0000256" key="1">
    <source>
        <dbReference type="PROSITE-ProRule" id="PRU00489"/>
    </source>
</evidence>
<dbReference type="AlphaFoldDB" id="A0A561QSH0"/>
<dbReference type="Pfam" id="PF05063">
    <property type="entry name" value="MT-A70"/>
    <property type="match status" value="1"/>
</dbReference>
<dbReference type="EMBL" id="VIWP01000004">
    <property type="protein sequence ID" value="TWF53246.1"/>
    <property type="molecule type" value="Genomic_DNA"/>
</dbReference>
<dbReference type="OrthoDB" id="9800596at2"/>
<dbReference type="Proteomes" id="UP000320653">
    <property type="component" value="Unassembled WGS sequence"/>
</dbReference>
<dbReference type="SUPFAM" id="SSF110849">
    <property type="entry name" value="ParB/Sulfiredoxin"/>
    <property type="match status" value="1"/>
</dbReference>
<protein>
    <submittedName>
        <fullName evidence="2">MT-A70 protein</fullName>
    </submittedName>
</protein>
<comment type="similarity">
    <text evidence="1">Belongs to the MT-A70-like family.</text>
</comment>
<sequence length="492" mass="55958">MSASQKLSERMAEMVSIAVRDGVFDAGKNENDRNRCRRLDSYGLFRRDLRDSGRYYPTDAARERFAGSAAEPQSVPERDTIAPPTGERFPHHALADLFPMLSDAELNELSDDIAARGQENPVWIFQGQIVDGRNREEACHRAGIVPKYSEYRGDDPLGFVLSLNLRRRHLTESQRAMVAAKIVDWERGMNQSSAGSANLPTREAARRLSISERAVVSAKRIREHGSLALIQAIDSGRIKVSAGAEISYLERQAQDEAIRAEERQIAARAKELRNRRLSINRASRTNMINLIAQQGKVSAGEMPRAAFPLGYCDFPWEQEAYSNETGQDKGLKYPSMTVDEGMRLCAGEKSPFTRDAKLYFWTTTNRFRDAIRIIEAWGFAYVTAITWDKVDIGMGREVRDRTEHLLICKRGEFPGIDLYTAKPPSLYTEKKTQHSRKPVWFAEEIERLHPTMRKLELFQRRESLAQGDIRLNGQWHFWGFEAGDAQDREAAE</sequence>
<evidence type="ECO:0000313" key="3">
    <source>
        <dbReference type="Proteomes" id="UP000320653"/>
    </source>
</evidence>
<dbReference type="InterPro" id="IPR007757">
    <property type="entry name" value="MT-A70-like"/>
</dbReference>
<dbReference type="InterPro" id="IPR036086">
    <property type="entry name" value="ParB/Sulfiredoxin_sf"/>
</dbReference>
<name>A0A561QSH0_9HYPH</name>
<evidence type="ECO:0000313" key="2">
    <source>
        <dbReference type="EMBL" id="TWF53246.1"/>
    </source>
</evidence>
<accession>A0A561QSH0</accession>
<proteinExistence type="inferred from homology"/>
<dbReference type="RefSeq" id="WP_145638925.1">
    <property type="nucleotide sequence ID" value="NZ_VIWP01000004.1"/>
</dbReference>